<evidence type="ECO:0000259" key="2">
    <source>
        <dbReference type="PROSITE" id="PS50943"/>
    </source>
</evidence>
<dbReference type="Pfam" id="PF01381">
    <property type="entry name" value="HTH_3"/>
    <property type="match status" value="1"/>
</dbReference>
<dbReference type="Gene3D" id="1.10.260.40">
    <property type="entry name" value="lambda repressor-like DNA-binding domains"/>
    <property type="match status" value="1"/>
</dbReference>
<keyword evidence="4" id="KW-1185">Reference proteome</keyword>
<gene>
    <name evidence="3" type="ORF">DTO10_23280</name>
</gene>
<keyword evidence="1" id="KW-0238">DNA-binding</keyword>
<feature type="domain" description="HTH cro/C1-type" evidence="2">
    <location>
        <begin position="51"/>
        <end position="104"/>
    </location>
</feature>
<accession>A0ABM6XS56</accession>
<dbReference type="InterPro" id="IPR001387">
    <property type="entry name" value="Cro/C1-type_HTH"/>
</dbReference>
<dbReference type="InterPro" id="IPR010982">
    <property type="entry name" value="Lambda_DNA-bd_dom_sf"/>
</dbReference>
<evidence type="ECO:0000313" key="3">
    <source>
        <dbReference type="EMBL" id="AXN41007.1"/>
    </source>
</evidence>
<evidence type="ECO:0000313" key="4">
    <source>
        <dbReference type="Proteomes" id="UP000260457"/>
    </source>
</evidence>
<dbReference type="SMART" id="SM00530">
    <property type="entry name" value="HTH_XRE"/>
    <property type="match status" value="2"/>
</dbReference>
<protein>
    <submittedName>
        <fullName evidence="3">XRE family transcriptional regulator</fullName>
    </submittedName>
</protein>
<dbReference type="PANTHER" id="PTHR46797">
    <property type="entry name" value="HTH-TYPE TRANSCRIPTIONAL REGULATOR"/>
    <property type="match status" value="1"/>
</dbReference>
<name>A0ABM6XS56_9BACI</name>
<dbReference type="Proteomes" id="UP000260457">
    <property type="component" value="Chromosome"/>
</dbReference>
<reference evidence="3 4" key="1">
    <citation type="submission" date="2018-07" db="EMBL/GenBank/DDBJ databases">
        <title>The molecular basis for the intramolecular migration of carboxyl group in the catabolism of para-hydroxybenzoate via gentisate.</title>
        <authorList>
            <person name="Zhao H."/>
            <person name="Xu Y."/>
            <person name="Lin S."/>
            <person name="Spain J.C."/>
            <person name="Zhou N.-Y."/>
        </authorList>
    </citation>
    <scope>NUCLEOTIDE SEQUENCE [LARGE SCALE GENOMIC DNA]</scope>
    <source>
        <strain evidence="3 4">PHB-7a</strain>
    </source>
</reference>
<proteinExistence type="predicted"/>
<dbReference type="InterPro" id="IPR050807">
    <property type="entry name" value="TransReg_Diox_bact_type"/>
</dbReference>
<dbReference type="CDD" id="cd00093">
    <property type="entry name" value="HTH_XRE"/>
    <property type="match status" value="1"/>
</dbReference>
<dbReference type="PROSITE" id="PS50943">
    <property type="entry name" value="HTH_CROC1"/>
    <property type="match status" value="1"/>
</dbReference>
<dbReference type="PANTHER" id="PTHR46797:SF1">
    <property type="entry name" value="METHYLPHOSPHONATE SYNTHASE"/>
    <property type="match status" value="1"/>
</dbReference>
<evidence type="ECO:0000256" key="1">
    <source>
        <dbReference type="ARBA" id="ARBA00023125"/>
    </source>
</evidence>
<organism evidence="3 4">
    <name type="scientific">Peribacillus butanolivorans</name>
    <dbReference type="NCBI Taxonomy" id="421767"/>
    <lineage>
        <taxon>Bacteria</taxon>
        <taxon>Bacillati</taxon>
        <taxon>Bacillota</taxon>
        <taxon>Bacilli</taxon>
        <taxon>Bacillales</taxon>
        <taxon>Bacillaceae</taxon>
        <taxon>Peribacillus</taxon>
    </lineage>
</organism>
<dbReference type="SUPFAM" id="SSF47413">
    <property type="entry name" value="lambda repressor-like DNA-binding domains"/>
    <property type="match status" value="1"/>
</dbReference>
<dbReference type="EMBL" id="CP030926">
    <property type="protein sequence ID" value="AXN41007.1"/>
    <property type="molecule type" value="Genomic_DNA"/>
</dbReference>
<sequence length="352" mass="40373">MVAIVYNHSVNHYHKLCNHFNKIVHNCVIIMKTDVKVGVKMKKVSAFGEEIKRIRKSRGLSIRVLSEKSGVSHSYISQIENGNRDTPQPELIKKIATGLGVDYFALMRIAGFMTPDRKESDDISELLITLPIEYKKQFIVEKKENIPCPDDNEPYINKATLRSDIKRFQSKLEYMVHDKFIFLLALHGTAGDFLKILRLHKNKDITEMAKHLNTDSKTYKSLEENLKSNSALLKEYGEKLGEILGVENFEDWLELVASALIKILPVSTIVGAHTKSDLEIIEISVPSVYQKTDENGIGYYITYTEEELKRNLFNLDNILNQEVHDVLYKDKVLSKSEIEKVKTMLKLLLEDD</sequence>